<evidence type="ECO:0000259" key="11">
    <source>
        <dbReference type="Pfam" id="PF02541"/>
    </source>
</evidence>
<dbReference type="CDD" id="cd24053">
    <property type="entry name" value="ASKHA_NBD_EcPPX-GppA-like"/>
    <property type="match status" value="1"/>
</dbReference>
<reference evidence="13 14" key="1">
    <citation type="journal article" date="2005" name="Nucleic Acids Res.">
        <title>Genomic blueprint of Hahella chejuensis, a marine microbe producing an algicidal agent.</title>
        <authorList>
            <person name="Jeong H."/>
            <person name="Yim J.H."/>
            <person name="Lee C."/>
            <person name="Choi S.-H."/>
            <person name="Park Y.K."/>
            <person name="Yoon S.H."/>
            <person name="Hur C.-G."/>
            <person name="Kang H.-Y."/>
            <person name="Kim D."/>
            <person name="Lee H.H."/>
            <person name="Park K.H."/>
            <person name="Park S.-H."/>
            <person name="Park H.-S."/>
            <person name="Lee H.K."/>
            <person name="Oh T.K."/>
            <person name="Kim J.F."/>
        </authorList>
    </citation>
    <scope>NUCLEOTIDE SEQUENCE [LARGE SCALE GENOMIC DNA]</scope>
    <source>
        <strain evidence="13 14">KCTC 2396</strain>
    </source>
</reference>
<protein>
    <recommendedName>
        <fullName evidence="6">Exopolyphosphatase</fullName>
        <ecNumber evidence="5">3.6.1.11</ecNumber>
    </recommendedName>
</protein>
<keyword evidence="7" id="KW-1003">Cell membrane</keyword>
<feature type="domain" description="Ppx/GppA phosphatase N-terminal" evidence="11">
    <location>
        <begin position="35"/>
        <end position="317"/>
    </location>
</feature>
<evidence type="ECO:0000313" key="13">
    <source>
        <dbReference type="EMBL" id="ABC27196.1"/>
    </source>
</evidence>
<evidence type="ECO:0000313" key="14">
    <source>
        <dbReference type="Proteomes" id="UP000000238"/>
    </source>
</evidence>
<dbReference type="HOGENOM" id="CLU_025908_4_0_6"/>
<dbReference type="Gene3D" id="3.30.420.40">
    <property type="match status" value="1"/>
</dbReference>
<dbReference type="Pfam" id="PF02541">
    <property type="entry name" value="Ppx-GppA"/>
    <property type="match status" value="1"/>
</dbReference>
<dbReference type="STRING" id="349521.HCH_00283"/>
<dbReference type="InterPro" id="IPR030673">
    <property type="entry name" value="PyroPPase_GppA_Ppx"/>
</dbReference>
<evidence type="ECO:0000256" key="2">
    <source>
        <dbReference type="ARBA" id="ARBA00004202"/>
    </source>
</evidence>
<evidence type="ECO:0000256" key="7">
    <source>
        <dbReference type="ARBA" id="ARBA00022475"/>
    </source>
</evidence>
<dbReference type="FunFam" id="3.30.420.150:FF:000001">
    <property type="entry name" value="Guanosine-5'-triphosphate,3'-diphosphate pyrophosphatase"/>
    <property type="match status" value="1"/>
</dbReference>
<organism evidence="13 14">
    <name type="scientific">Hahella chejuensis (strain KCTC 2396)</name>
    <dbReference type="NCBI Taxonomy" id="349521"/>
    <lineage>
        <taxon>Bacteria</taxon>
        <taxon>Pseudomonadati</taxon>
        <taxon>Pseudomonadota</taxon>
        <taxon>Gammaproteobacteria</taxon>
        <taxon>Oceanospirillales</taxon>
        <taxon>Hahellaceae</taxon>
        <taxon>Hahella</taxon>
    </lineage>
</organism>
<dbReference type="SUPFAM" id="SSF109604">
    <property type="entry name" value="HD-domain/PDEase-like"/>
    <property type="match status" value="1"/>
</dbReference>
<comment type="subunit">
    <text evidence="4">Homodimer.</text>
</comment>
<dbReference type="InterPro" id="IPR022371">
    <property type="entry name" value="Exopolyphosphatase"/>
</dbReference>
<accession>Q2SQ78</accession>
<evidence type="ECO:0000259" key="12">
    <source>
        <dbReference type="Pfam" id="PF21447"/>
    </source>
</evidence>
<dbReference type="Gene3D" id="3.30.420.150">
    <property type="entry name" value="Exopolyphosphatase. Domain 2"/>
    <property type="match status" value="1"/>
</dbReference>
<dbReference type="InterPro" id="IPR003695">
    <property type="entry name" value="Ppx_GppA_N"/>
</dbReference>
<dbReference type="Proteomes" id="UP000000238">
    <property type="component" value="Chromosome"/>
</dbReference>
<dbReference type="Pfam" id="PF21447">
    <property type="entry name" value="Ppx-GppA_III"/>
    <property type="match status" value="1"/>
</dbReference>
<evidence type="ECO:0000256" key="9">
    <source>
        <dbReference type="ARBA" id="ARBA00023136"/>
    </source>
</evidence>
<dbReference type="PANTHER" id="PTHR30005">
    <property type="entry name" value="EXOPOLYPHOSPHATASE"/>
    <property type="match status" value="1"/>
</dbReference>
<evidence type="ECO:0000256" key="8">
    <source>
        <dbReference type="ARBA" id="ARBA00022801"/>
    </source>
</evidence>
<comment type="cofactor">
    <cofactor evidence="1">
        <name>Mg(2+)</name>
        <dbReference type="ChEBI" id="CHEBI:18420"/>
    </cofactor>
</comment>
<dbReference type="FunFam" id="3.30.420.40:FF:000023">
    <property type="entry name" value="Guanosine-5'-triphosphate,3'-diphosphate pyrophosphatase"/>
    <property type="match status" value="1"/>
</dbReference>
<dbReference type="PIRSF" id="PIRSF001267">
    <property type="entry name" value="Pyrophosphatase_GppA_Ppx"/>
    <property type="match status" value="1"/>
</dbReference>
<name>Q2SQ78_HAHCH</name>
<evidence type="ECO:0000256" key="4">
    <source>
        <dbReference type="ARBA" id="ARBA00011738"/>
    </source>
</evidence>
<dbReference type="InterPro" id="IPR050273">
    <property type="entry name" value="GppA/Ppx_hydrolase"/>
</dbReference>
<dbReference type="InterPro" id="IPR048950">
    <property type="entry name" value="Ppx_GppA_C"/>
</dbReference>
<dbReference type="EC" id="3.6.1.11" evidence="5"/>
<dbReference type="NCBIfam" id="TIGR03706">
    <property type="entry name" value="exo_poly_only"/>
    <property type="match status" value="1"/>
</dbReference>
<comment type="catalytic activity">
    <reaction evidence="10">
        <text>[phosphate](n) + H2O = [phosphate](n-1) + phosphate + H(+)</text>
        <dbReference type="Rhea" id="RHEA:21528"/>
        <dbReference type="Rhea" id="RHEA-COMP:9859"/>
        <dbReference type="Rhea" id="RHEA-COMP:14279"/>
        <dbReference type="ChEBI" id="CHEBI:15377"/>
        <dbReference type="ChEBI" id="CHEBI:15378"/>
        <dbReference type="ChEBI" id="CHEBI:16838"/>
        <dbReference type="ChEBI" id="CHEBI:43474"/>
        <dbReference type="EC" id="3.6.1.11"/>
    </reaction>
</comment>
<keyword evidence="8 13" id="KW-0378">Hydrolase</keyword>
<dbReference type="InterPro" id="IPR043129">
    <property type="entry name" value="ATPase_NBD"/>
</dbReference>
<evidence type="ECO:0000256" key="1">
    <source>
        <dbReference type="ARBA" id="ARBA00001946"/>
    </source>
</evidence>
<comment type="similarity">
    <text evidence="3">Belongs to the GppA/Ppx family.</text>
</comment>
<keyword evidence="14" id="KW-1185">Reference proteome</keyword>
<sequence>MTISSTTPADAVSPAPSSPELIAAIDMGSNSFHMVVAQLVHNEIRPLEKLGEKVQLAAGLDERNFLDEASQHRALACLERFAQRISGMPRGAVQIVGTNALRVAKNARAFIRKAEKLIGHPISVISGREEARLIYLGVAHSLSDDADNRLVIDIGGGSTEFIIGQRFETKELESLHMGCVSYRDRFFGDGKITQLQFARAFVEASRELLNIRNRYRSVGWHHCVGSSGSIKAIEQVLAHNQWGTHKITPDGLVKLKDEVVRLGKISQLTKLGVRKDRLSIFPAGLAILMAAFDVLQIEEMEFCDGALREGLLYDMIGRIHHEDVRERTINSLQERYHIDREHAAAVEGTAIALWKQLAEQWKLPSEELTELLRWASRLHEVGLAISHTQFHKHGAYLIRYSDLAGFSRQTQQSLAMLIRVHRRKILDTVFDEYALEDADPLKQLAVALRLAVVLQHSRNGEVLDSIKVKANKRSLTLIFPKDWLQSRPLTCADLEAEKGLLTKFGIDMEFKEEDS</sequence>
<dbReference type="KEGG" id="hch:HCH_00283"/>
<proteinExistence type="inferred from homology"/>
<dbReference type="SUPFAM" id="SSF53067">
    <property type="entry name" value="Actin-like ATPase domain"/>
    <property type="match status" value="2"/>
</dbReference>
<gene>
    <name evidence="13" type="primary">ppx</name>
    <name evidence="13" type="ordered locus">HCH_00283</name>
</gene>
<dbReference type="GO" id="GO:0005886">
    <property type="term" value="C:plasma membrane"/>
    <property type="evidence" value="ECO:0007669"/>
    <property type="project" value="UniProtKB-SubCell"/>
</dbReference>
<dbReference type="GO" id="GO:0006798">
    <property type="term" value="P:polyphosphate catabolic process"/>
    <property type="evidence" value="ECO:0007669"/>
    <property type="project" value="TreeGrafter"/>
</dbReference>
<dbReference type="EMBL" id="CP000155">
    <property type="protein sequence ID" value="ABC27196.1"/>
    <property type="molecule type" value="Genomic_DNA"/>
</dbReference>
<dbReference type="eggNOG" id="COG0248">
    <property type="taxonomic scope" value="Bacteria"/>
</dbReference>
<dbReference type="RefSeq" id="WP_011394273.1">
    <property type="nucleotide sequence ID" value="NC_007645.1"/>
</dbReference>
<evidence type="ECO:0000256" key="10">
    <source>
        <dbReference type="ARBA" id="ARBA00047607"/>
    </source>
</evidence>
<dbReference type="GO" id="GO:0004309">
    <property type="term" value="F:exopolyphosphatase activity"/>
    <property type="evidence" value="ECO:0007669"/>
    <property type="project" value="UniProtKB-EC"/>
</dbReference>
<dbReference type="AlphaFoldDB" id="Q2SQ78"/>
<evidence type="ECO:0000256" key="6">
    <source>
        <dbReference type="ARBA" id="ARBA00020416"/>
    </source>
</evidence>
<keyword evidence="9" id="KW-0472">Membrane</keyword>
<evidence type="ECO:0000256" key="5">
    <source>
        <dbReference type="ARBA" id="ARBA00012451"/>
    </source>
</evidence>
<dbReference type="Gene3D" id="1.10.3210.10">
    <property type="entry name" value="Hypothetical protein af1432"/>
    <property type="match status" value="1"/>
</dbReference>
<evidence type="ECO:0000256" key="3">
    <source>
        <dbReference type="ARBA" id="ARBA00007125"/>
    </source>
</evidence>
<dbReference type="PANTHER" id="PTHR30005:SF14">
    <property type="entry name" value="EXOPOLYPHOSPHATASE"/>
    <property type="match status" value="1"/>
</dbReference>
<feature type="domain" description="Ppx/GppA phosphatase C-terminal" evidence="12">
    <location>
        <begin position="324"/>
        <end position="498"/>
    </location>
</feature>
<comment type="subcellular location">
    <subcellularLocation>
        <location evidence="2">Cell membrane</location>
        <topology evidence="2">Peripheral membrane protein</topology>
    </subcellularLocation>
</comment>